<feature type="domain" description="SAM-dependent MTase RsmB/NOP-type" evidence="11">
    <location>
        <begin position="164"/>
        <end position="453"/>
    </location>
</feature>
<feature type="binding site" evidence="9">
    <location>
        <position position="308"/>
    </location>
    <ligand>
        <name>S-adenosyl-L-methionine</name>
        <dbReference type="ChEBI" id="CHEBI:59789"/>
    </ligand>
</feature>
<evidence type="ECO:0000256" key="4">
    <source>
        <dbReference type="ARBA" id="ARBA00022603"/>
    </source>
</evidence>
<dbReference type="PROSITE" id="PS51686">
    <property type="entry name" value="SAM_MT_RSMB_NOP"/>
    <property type="match status" value="1"/>
</dbReference>
<dbReference type="PANTHER" id="PTHR22807">
    <property type="entry name" value="NOP2 YEAST -RELATED NOL1/NOP2/FMU SUN DOMAIN-CONTAINING"/>
    <property type="match status" value="1"/>
</dbReference>
<evidence type="ECO:0000256" key="6">
    <source>
        <dbReference type="ARBA" id="ARBA00022691"/>
    </source>
</evidence>
<dbReference type="GO" id="GO:0005730">
    <property type="term" value="C:nucleolus"/>
    <property type="evidence" value="ECO:0007669"/>
    <property type="project" value="UniProtKB-SubCell"/>
</dbReference>
<feature type="region of interest" description="Disordered" evidence="10">
    <location>
        <begin position="464"/>
        <end position="510"/>
    </location>
</feature>
<feature type="region of interest" description="Disordered" evidence="10">
    <location>
        <begin position="1"/>
        <end position="65"/>
    </location>
</feature>
<evidence type="ECO:0000256" key="3">
    <source>
        <dbReference type="ARBA" id="ARBA00022517"/>
    </source>
</evidence>
<dbReference type="Gene3D" id="3.30.70.1170">
    <property type="entry name" value="Sun protein, domain 3"/>
    <property type="match status" value="1"/>
</dbReference>
<dbReference type="InterPro" id="IPR054728">
    <property type="entry name" value="RsmB-like_ferredoxin"/>
</dbReference>
<evidence type="ECO:0000256" key="5">
    <source>
        <dbReference type="ARBA" id="ARBA00022679"/>
    </source>
</evidence>
<keyword evidence="3" id="KW-0690">Ribosome biogenesis</keyword>
<comment type="caution">
    <text evidence="12">The sequence shown here is derived from an EMBL/GenBank/DDBJ whole genome shotgun (WGS) entry which is preliminary data.</text>
</comment>
<dbReference type="STRING" id="6689.A0A423SLQ8"/>
<dbReference type="InterPro" id="IPR001678">
    <property type="entry name" value="MeTrfase_RsmB-F_NOP2_dom"/>
</dbReference>
<dbReference type="AlphaFoldDB" id="A0A423SLQ8"/>
<dbReference type="Pfam" id="PF01189">
    <property type="entry name" value="Methyltr_RsmB-F"/>
    <property type="match status" value="1"/>
</dbReference>
<feature type="binding site" evidence="9">
    <location>
        <begin position="257"/>
        <end position="263"/>
    </location>
    <ligand>
        <name>S-adenosyl-L-methionine</name>
        <dbReference type="ChEBI" id="CHEBI:59789"/>
    </ligand>
</feature>
<keyword evidence="7 9" id="KW-0694">RNA-binding</keyword>
<dbReference type="InterPro" id="IPR018314">
    <property type="entry name" value="RsmB/NOL1/NOP2-like_CS"/>
</dbReference>
<dbReference type="EMBL" id="QCYY01003147">
    <property type="protein sequence ID" value="ROT65079.1"/>
    <property type="molecule type" value="Genomic_DNA"/>
</dbReference>
<sequence>MKNKEPESVPPKKARNWAPESEEVSDEELEEQTSGKPKSTLFDDDDDDDVNGFDEMDEDDVDSYDDAEGDAYMEEAAGKIEIQIPTIEEVEKELAENPDLANVQARIKDIAFILSDFSNRREEGRSRSEYLSIFLKDLTTYYSYNEYLMEKLLHMFGVTELVEFLEANERPRPVTIRTNTLKTRRKLLASALIDQGVDVDVIAWSKVGLVVMQTPGSVALGATPQYLAGQYLLQGASSFLPVMALAPKSGEKVLDMCAAPGGKSTHIAAIMKNTGMIVSNDVHAARVKALVGNFHRMGITNSLITNMDGRVFAKKMPGAFDRILLDAPCSGTGVISKDESVKITKDAKDIQRCSHLQRELLLAAIDSVHKYNGENGYVVYSTCSILVEENEEVIDYALRKRKVKLVPTGLEIGKPGYIHYRGHKFDPNMHLCKRVYPHAYNMDGFFVAKLKKLDDGPRIMVQEDTTEETAEEMEETEQKEEEQEEEEKKAKKGKKSGNALTGKKVLTGKK</sequence>
<dbReference type="PANTHER" id="PTHR22807:SF30">
    <property type="entry name" value="28S RRNA (CYTOSINE(4447)-C(5))-METHYLTRANSFERASE-RELATED"/>
    <property type="match status" value="1"/>
</dbReference>
<feature type="compositionally biased region" description="Acidic residues" evidence="10">
    <location>
        <begin position="464"/>
        <end position="485"/>
    </location>
</feature>
<keyword evidence="5 9" id="KW-0808">Transferase</keyword>
<comment type="subcellular location">
    <subcellularLocation>
        <location evidence="1">Nucleus</location>
        <location evidence="1">Nucleolus</location>
    </subcellularLocation>
</comment>
<keyword evidence="4 9" id="KW-0489">Methyltransferase</keyword>
<feature type="binding site" evidence="9">
    <location>
        <position position="326"/>
    </location>
    <ligand>
        <name>S-adenosyl-L-methionine</name>
        <dbReference type="ChEBI" id="CHEBI:59789"/>
    </ligand>
</feature>
<name>A0A423SLQ8_PENVA</name>
<dbReference type="InterPro" id="IPR029063">
    <property type="entry name" value="SAM-dependent_MTases_sf"/>
</dbReference>
<reference evidence="12 13" key="2">
    <citation type="submission" date="2019-01" db="EMBL/GenBank/DDBJ databases">
        <title>The decoding of complex shrimp genome reveals the adaptation for benthos swimmer, frequently molting mechanism and breeding impact on genome.</title>
        <authorList>
            <person name="Sun Y."/>
            <person name="Gao Y."/>
            <person name="Yu Y."/>
        </authorList>
    </citation>
    <scope>NUCLEOTIDE SEQUENCE [LARGE SCALE GENOMIC DNA]</scope>
    <source>
        <tissue evidence="12">Muscle</tissue>
    </source>
</reference>
<dbReference type="GO" id="GO:0070475">
    <property type="term" value="P:rRNA base methylation"/>
    <property type="evidence" value="ECO:0007669"/>
    <property type="project" value="TreeGrafter"/>
</dbReference>
<feature type="binding site" evidence="9">
    <location>
        <position position="281"/>
    </location>
    <ligand>
        <name>S-adenosyl-L-methionine</name>
        <dbReference type="ChEBI" id="CHEBI:59789"/>
    </ligand>
</feature>
<dbReference type="NCBIfam" id="TIGR00446">
    <property type="entry name" value="nop2p"/>
    <property type="match status" value="1"/>
</dbReference>
<dbReference type="Gene3D" id="3.40.50.150">
    <property type="entry name" value="Vaccinia Virus protein VP39"/>
    <property type="match status" value="1"/>
</dbReference>
<dbReference type="InterPro" id="IPR011023">
    <property type="entry name" value="Nop2p"/>
</dbReference>
<dbReference type="InterPro" id="IPR023273">
    <property type="entry name" value="RCMT_NOP2"/>
</dbReference>
<dbReference type="OrthoDB" id="427002at2759"/>
<evidence type="ECO:0000259" key="11">
    <source>
        <dbReference type="PROSITE" id="PS51686"/>
    </source>
</evidence>
<evidence type="ECO:0000256" key="7">
    <source>
        <dbReference type="ARBA" id="ARBA00022884"/>
    </source>
</evidence>
<dbReference type="InterPro" id="IPR023267">
    <property type="entry name" value="RCMT"/>
</dbReference>
<dbReference type="PROSITE" id="PS01153">
    <property type="entry name" value="NOL1_NOP2_SUN"/>
    <property type="match status" value="1"/>
</dbReference>
<evidence type="ECO:0000256" key="10">
    <source>
        <dbReference type="SAM" id="MobiDB-lite"/>
    </source>
</evidence>
<evidence type="ECO:0000256" key="1">
    <source>
        <dbReference type="ARBA" id="ARBA00004604"/>
    </source>
</evidence>
<evidence type="ECO:0000256" key="9">
    <source>
        <dbReference type="PROSITE-ProRule" id="PRU01023"/>
    </source>
</evidence>
<feature type="compositionally biased region" description="Acidic residues" evidence="10">
    <location>
        <begin position="42"/>
        <end position="65"/>
    </location>
</feature>
<proteinExistence type="inferred from homology"/>
<evidence type="ECO:0000256" key="2">
    <source>
        <dbReference type="ARBA" id="ARBA00007494"/>
    </source>
</evidence>
<feature type="active site" description="Nucleophile" evidence="9">
    <location>
        <position position="383"/>
    </location>
</feature>
<reference evidence="12 13" key="1">
    <citation type="submission" date="2018-04" db="EMBL/GenBank/DDBJ databases">
        <authorList>
            <person name="Zhang X."/>
            <person name="Yuan J."/>
            <person name="Li F."/>
            <person name="Xiang J."/>
        </authorList>
    </citation>
    <scope>NUCLEOTIDE SEQUENCE [LARGE SCALE GENOMIC DNA]</scope>
    <source>
        <tissue evidence="12">Muscle</tissue>
    </source>
</reference>
<organism evidence="12 13">
    <name type="scientific">Penaeus vannamei</name>
    <name type="common">Whiteleg shrimp</name>
    <name type="synonym">Litopenaeus vannamei</name>
    <dbReference type="NCBI Taxonomy" id="6689"/>
    <lineage>
        <taxon>Eukaryota</taxon>
        <taxon>Metazoa</taxon>
        <taxon>Ecdysozoa</taxon>
        <taxon>Arthropoda</taxon>
        <taxon>Crustacea</taxon>
        <taxon>Multicrustacea</taxon>
        <taxon>Malacostraca</taxon>
        <taxon>Eumalacostraca</taxon>
        <taxon>Eucarida</taxon>
        <taxon>Decapoda</taxon>
        <taxon>Dendrobranchiata</taxon>
        <taxon>Penaeoidea</taxon>
        <taxon>Penaeidae</taxon>
        <taxon>Penaeus</taxon>
    </lineage>
</organism>
<dbReference type="GO" id="GO:0000470">
    <property type="term" value="P:maturation of LSU-rRNA"/>
    <property type="evidence" value="ECO:0007669"/>
    <property type="project" value="TreeGrafter"/>
</dbReference>
<dbReference type="InterPro" id="IPR049560">
    <property type="entry name" value="MeTrfase_RsmB-F_NOP2_cat"/>
</dbReference>
<evidence type="ECO:0000256" key="8">
    <source>
        <dbReference type="ARBA" id="ARBA00023242"/>
    </source>
</evidence>
<dbReference type="Proteomes" id="UP000283509">
    <property type="component" value="Unassembled WGS sequence"/>
</dbReference>
<dbReference type="PRINTS" id="PR02012">
    <property type="entry name" value="RCMTNOP2"/>
</dbReference>
<keyword evidence="13" id="KW-1185">Reference proteome</keyword>
<dbReference type="Pfam" id="PF22458">
    <property type="entry name" value="RsmF-B_ferredox"/>
    <property type="match status" value="1"/>
</dbReference>
<dbReference type="PRINTS" id="PR02008">
    <property type="entry name" value="RCMTFAMILY"/>
</dbReference>
<comment type="similarity">
    <text evidence="2 9">Belongs to the class I-like SAM-binding methyltransferase superfamily. RsmB/NOP family.</text>
</comment>
<dbReference type="GO" id="GO:0003723">
    <property type="term" value="F:RNA binding"/>
    <property type="evidence" value="ECO:0007669"/>
    <property type="project" value="UniProtKB-UniRule"/>
</dbReference>
<keyword evidence="6 9" id="KW-0949">S-adenosyl-L-methionine</keyword>
<dbReference type="GO" id="GO:0009383">
    <property type="term" value="F:rRNA (cytosine-C5-)-methyltransferase activity"/>
    <property type="evidence" value="ECO:0007669"/>
    <property type="project" value="TreeGrafter"/>
</dbReference>
<feature type="compositionally biased region" description="Acidic residues" evidence="10">
    <location>
        <begin position="20"/>
        <end position="31"/>
    </location>
</feature>
<accession>A0A423SLQ8</accession>
<gene>
    <name evidence="12" type="ORF">C7M84_016970</name>
</gene>
<evidence type="ECO:0000313" key="12">
    <source>
        <dbReference type="EMBL" id="ROT65079.1"/>
    </source>
</evidence>
<protein>
    <submittedName>
        <fullName evidence="12">Putative 25S rRNA (Cytosine-C(5))-methyltransferase nop2</fullName>
    </submittedName>
</protein>
<dbReference type="SUPFAM" id="SSF53335">
    <property type="entry name" value="S-adenosyl-L-methionine-dependent methyltransferases"/>
    <property type="match status" value="1"/>
</dbReference>
<evidence type="ECO:0000313" key="13">
    <source>
        <dbReference type="Proteomes" id="UP000283509"/>
    </source>
</evidence>
<keyword evidence="8" id="KW-0539">Nucleus</keyword>